<gene>
    <name evidence="2" type="ORF">PILCRDRAFT_11961</name>
</gene>
<dbReference type="AlphaFoldDB" id="A0A0C3FCD2"/>
<reference evidence="3" key="2">
    <citation type="submission" date="2015-01" db="EMBL/GenBank/DDBJ databases">
        <title>Evolutionary Origins and Diversification of the Mycorrhizal Mutualists.</title>
        <authorList>
            <consortium name="DOE Joint Genome Institute"/>
            <consortium name="Mycorrhizal Genomics Consortium"/>
            <person name="Kohler A."/>
            <person name="Kuo A."/>
            <person name="Nagy L.G."/>
            <person name="Floudas D."/>
            <person name="Copeland A."/>
            <person name="Barry K.W."/>
            <person name="Cichocki N."/>
            <person name="Veneault-Fourrey C."/>
            <person name="LaButti K."/>
            <person name="Lindquist E.A."/>
            <person name="Lipzen A."/>
            <person name="Lundell T."/>
            <person name="Morin E."/>
            <person name="Murat C."/>
            <person name="Riley R."/>
            <person name="Ohm R."/>
            <person name="Sun H."/>
            <person name="Tunlid A."/>
            <person name="Henrissat B."/>
            <person name="Grigoriev I.V."/>
            <person name="Hibbett D.S."/>
            <person name="Martin F."/>
        </authorList>
    </citation>
    <scope>NUCLEOTIDE SEQUENCE [LARGE SCALE GENOMIC DNA]</scope>
    <source>
        <strain evidence="3">F 1598</strain>
    </source>
</reference>
<keyword evidence="3" id="KW-1185">Reference proteome</keyword>
<protein>
    <submittedName>
        <fullName evidence="2">Uncharacterized protein</fullName>
    </submittedName>
</protein>
<dbReference type="InParanoid" id="A0A0C3FCD2"/>
<reference evidence="2 3" key="1">
    <citation type="submission" date="2014-04" db="EMBL/GenBank/DDBJ databases">
        <authorList>
            <consortium name="DOE Joint Genome Institute"/>
            <person name="Kuo A."/>
            <person name="Tarkka M."/>
            <person name="Buscot F."/>
            <person name="Kohler A."/>
            <person name="Nagy L.G."/>
            <person name="Floudas D."/>
            <person name="Copeland A."/>
            <person name="Barry K.W."/>
            <person name="Cichocki N."/>
            <person name="Veneault-Fourrey C."/>
            <person name="LaButti K."/>
            <person name="Lindquist E.A."/>
            <person name="Lipzen A."/>
            <person name="Lundell T."/>
            <person name="Morin E."/>
            <person name="Murat C."/>
            <person name="Sun H."/>
            <person name="Tunlid A."/>
            <person name="Henrissat B."/>
            <person name="Grigoriev I.V."/>
            <person name="Hibbett D.S."/>
            <person name="Martin F."/>
            <person name="Nordberg H.P."/>
            <person name="Cantor M.N."/>
            <person name="Hua S.X."/>
        </authorList>
    </citation>
    <scope>NUCLEOTIDE SEQUENCE [LARGE SCALE GENOMIC DNA]</scope>
    <source>
        <strain evidence="2 3">F 1598</strain>
    </source>
</reference>
<evidence type="ECO:0000256" key="1">
    <source>
        <dbReference type="SAM" id="MobiDB-lite"/>
    </source>
</evidence>
<dbReference type="HOGENOM" id="CLU_1713997_0_0_1"/>
<organism evidence="2 3">
    <name type="scientific">Piloderma croceum (strain F 1598)</name>
    <dbReference type="NCBI Taxonomy" id="765440"/>
    <lineage>
        <taxon>Eukaryota</taxon>
        <taxon>Fungi</taxon>
        <taxon>Dikarya</taxon>
        <taxon>Basidiomycota</taxon>
        <taxon>Agaricomycotina</taxon>
        <taxon>Agaricomycetes</taxon>
        <taxon>Agaricomycetidae</taxon>
        <taxon>Atheliales</taxon>
        <taxon>Atheliaceae</taxon>
        <taxon>Piloderma</taxon>
    </lineage>
</organism>
<evidence type="ECO:0000313" key="3">
    <source>
        <dbReference type="Proteomes" id="UP000054166"/>
    </source>
</evidence>
<feature type="region of interest" description="Disordered" evidence="1">
    <location>
        <begin position="45"/>
        <end position="66"/>
    </location>
</feature>
<dbReference type="Proteomes" id="UP000054166">
    <property type="component" value="Unassembled WGS sequence"/>
</dbReference>
<feature type="region of interest" description="Disordered" evidence="1">
    <location>
        <begin position="109"/>
        <end position="128"/>
    </location>
</feature>
<feature type="compositionally biased region" description="Low complexity" evidence="1">
    <location>
        <begin position="45"/>
        <end position="54"/>
    </location>
</feature>
<evidence type="ECO:0000313" key="2">
    <source>
        <dbReference type="EMBL" id="KIM77524.1"/>
    </source>
</evidence>
<dbReference type="EMBL" id="KN833024">
    <property type="protein sequence ID" value="KIM77524.1"/>
    <property type="molecule type" value="Genomic_DNA"/>
</dbReference>
<sequence length="153" mass="16582">MSAPSVPFTNSAPTCANNGVKTEDLTAILECITETFVKALTANNNGSQGSSSFNHPPWSDPTSGCNYCSEQLASPVDHEPSIEIEEEPVRPTKNKVVPEVVIPVQCNKATQPEPEQLANIPQPEPPIHPFIEGHDDEPANWLTGDFRILSHSL</sequence>
<accession>A0A0C3FCD2</accession>
<proteinExistence type="predicted"/>
<name>A0A0C3FCD2_PILCF</name>